<accession>G1XHR8</accession>
<comment type="caution">
    <text evidence="1">The sequence shown here is derived from an EMBL/GenBank/DDBJ whole genome shotgun (WGS) entry which is preliminary data.</text>
</comment>
<reference evidence="1 2" key="1">
    <citation type="journal article" date="2011" name="PLoS Pathog.">
        <title>Genomic and proteomic analyses of the fungus Arthrobotrys oligospora provide insights into nematode-trap formation.</title>
        <authorList>
            <person name="Yang J."/>
            <person name="Wang L."/>
            <person name="Ji X."/>
            <person name="Feng Y."/>
            <person name="Li X."/>
            <person name="Zou C."/>
            <person name="Xu J."/>
            <person name="Ren Y."/>
            <person name="Mi Q."/>
            <person name="Wu J."/>
            <person name="Liu S."/>
            <person name="Liu Y."/>
            <person name="Huang X."/>
            <person name="Wang H."/>
            <person name="Niu X."/>
            <person name="Li J."/>
            <person name="Liang L."/>
            <person name="Luo Y."/>
            <person name="Ji K."/>
            <person name="Zhou W."/>
            <person name="Yu Z."/>
            <person name="Li G."/>
            <person name="Liu Y."/>
            <person name="Li L."/>
            <person name="Qiao M."/>
            <person name="Feng L."/>
            <person name="Zhang K.-Q."/>
        </authorList>
    </citation>
    <scope>NUCLEOTIDE SEQUENCE [LARGE SCALE GENOMIC DNA]</scope>
    <source>
        <strain evidence="2">ATCC 24927 / CBS 115.81 / DSM 1491</strain>
    </source>
</reference>
<dbReference type="EMBL" id="ADOT01000159">
    <property type="protein sequence ID" value="EGX47316.1"/>
    <property type="molecule type" value="Genomic_DNA"/>
</dbReference>
<organism evidence="1 2">
    <name type="scientific">Arthrobotrys oligospora (strain ATCC 24927 / CBS 115.81 / DSM 1491)</name>
    <name type="common">Nematode-trapping fungus</name>
    <name type="synonym">Didymozoophaga oligospora</name>
    <dbReference type="NCBI Taxonomy" id="756982"/>
    <lineage>
        <taxon>Eukaryota</taxon>
        <taxon>Fungi</taxon>
        <taxon>Dikarya</taxon>
        <taxon>Ascomycota</taxon>
        <taxon>Pezizomycotina</taxon>
        <taxon>Orbiliomycetes</taxon>
        <taxon>Orbiliales</taxon>
        <taxon>Orbiliaceae</taxon>
        <taxon>Orbilia</taxon>
        <taxon>Orbilia oligospora</taxon>
    </lineage>
</organism>
<dbReference type="InParanoid" id="G1XHR8"/>
<dbReference type="HOGENOM" id="CLU_2426594_0_0_1"/>
<proteinExistence type="predicted"/>
<gene>
    <name evidence="1" type="ORF">AOL_s00088g31</name>
</gene>
<evidence type="ECO:0000313" key="1">
    <source>
        <dbReference type="EMBL" id="EGX47316.1"/>
    </source>
</evidence>
<dbReference type="Proteomes" id="UP000008784">
    <property type="component" value="Unassembled WGS sequence"/>
</dbReference>
<dbReference type="GeneID" id="22895009"/>
<dbReference type="AlphaFoldDB" id="G1XHR8"/>
<evidence type="ECO:0000313" key="2">
    <source>
        <dbReference type="Proteomes" id="UP000008784"/>
    </source>
</evidence>
<protein>
    <submittedName>
        <fullName evidence="1">Uncharacterized protein</fullName>
    </submittedName>
</protein>
<name>G1XHR8_ARTOA</name>
<dbReference type="RefSeq" id="XP_011124030.1">
    <property type="nucleotide sequence ID" value="XM_011125728.1"/>
</dbReference>
<keyword evidence="2" id="KW-1185">Reference proteome</keyword>
<sequence>MDTPNEPTGKMQLHNLDYMPNAGLQAQAKSWIKVFKMFENTPKPYTEEFQHPYNRPRAAQIGQQFTITCCTLNICNQYITPVELSNALSPF</sequence>